<organism evidence="2 3">
    <name type="scientific">Pleurodeles waltl</name>
    <name type="common">Iberian ribbed newt</name>
    <dbReference type="NCBI Taxonomy" id="8319"/>
    <lineage>
        <taxon>Eukaryota</taxon>
        <taxon>Metazoa</taxon>
        <taxon>Chordata</taxon>
        <taxon>Craniata</taxon>
        <taxon>Vertebrata</taxon>
        <taxon>Euteleostomi</taxon>
        <taxon>Amphibia</taxon>
        <taxon>Batrachia</taxon>
        <taxon>Caudata</taxon>
        <taxon>Salamandroidea</taxon>
        <taxon>Salamandridae</taxon>
        <taxon>Pleurodelinae</taxon>
        <taxon>Pleurodeles</taxon>
    </lineage>
</organism>
<evidence type="ECO:0000313" key="2">
    <source>
        <dbReference type="EMBL" id="KAJ1161553.1"/>
    </source>
</evidence>
<sequence length="95" mass="10737">MEEFSNEKEGGGKDQGRNSQQRQRRQSEAASPRDMEPLAQKEELHRGRDETRQYRAGEDGGRGSAGAGHILGRTWPEQVQGVYWGMRRKGGETHL</sequence>
<reference evidence="2" key="1">
    <citation type="journal article" date="2022" name="bioRxiv">
        <title>Sequencing and chromosome-scale assembly of the giantPleurodeles waltlgenome.</title>
        <authorList>
            <person name="Brown T."/>
            <person name="Elewa A."/>
            <person name="Iarovenko S."/>
            <person name="Subramanian E."/>
            <person name="Araus A.J."/>
            <person name="Petzold A."/>
            <person name="Susuki M."/>
            <person name="Suzuki K.-i.T."/>
            <person name="Hayashi T."/>
            <person name="Toyoda A."/>
            <person name="Oliveira C."/>
            <person name="Osipova E."/>
            <person name="Leigh N.D."/>
            <person name="Simon A."/>
            <person name="Yun M.H."/>
        </authorList>
    </citation>
    <scope>NUCLEOTIDE SEQUENCE</scope>
    <source>
        <strain evidence="2">20211129_DDA</strain>
        <tissue evidence="2">Liver</tissue>
    </source>
</reference>
<evidence type="ECO:0000313" key="3">
    <source>
        <dbReference type="Proteomes" id="UP001066276"/>
    </source>
</evidence>
<gene>
    <name evidence="2" type="ORF">NDU88_002037</name>
</gene>
<accession>A0AAV7SEE6</accession>
<dbReference type="Proteomes" id="UP001066276">
    <property type="component" value="Chromosome 4_2"/>
</dbReference>
<proteinExistence type="predicted"/>
<feature type="compositionally biased region" description="Basic and acidic residues" evidence="1">
    <location>
        <begin position="25"/>
        <end position="61"/>
    </location>
</feature>
<evidence type="ECO:0000256" key="1">
    <source>
        <dbReference type="SAM" id="MobiDB-lite"/>
    </source>
</evidence>
<keyword evidence="3" id="KW-1185">Reference proteome</keyword>
<feature type="compositionally biased region" description="Basic and acidic residues" evidence="1">
    <location>
        <begin position="1"/>
        <end position="16"/>
    </location>
</feature>
<name>A0AAV7SEE6_PLEWA</name>
<feature type="region of interest" description="Disordered" evidence="1">
    <location>
        <begin position="1"/>
        <end position="73"/>
    </location>
</feature>
<protein>
    <submittedName>
        <fullName evidence="2">Uncharacterized protein</fullName>
    </submittedName>
</protein>
<dbReference type="EMBL" id="JANPWB010000008">
    <property type="protein sequence ID" value="KAJ1161553.1"/>
    <property type="molecule type" value="Genomic_DNA"/>
</dbReference>
<dbReference type="AlphaFoldDB" id="A0AAV7SEE6"/>
<comment type="caution">
    <text evidence="2">The sequence shown here is derived from an EMBL/GenBank/DDBJ whole genome shotgun (WGS) entry which is preliminary data.</text>
</comment>